<evidence type="ECO:0000313" key="1">
    <source>
        <dbReference type="EMBL" id="KAJ2764000.1"/>
    </source>
</evidence>
<gene>
    <name evidence="1" type="ORF">IWQ57_005346</name>
</gene>
<feature type="non-terminal residue" evidence="1">
    <location>
        <position position="511"/>
    </location>
</feature>
<name>A0ACC1JN52_9FUNG</name>
<accession>A0ACC1JN52</accession>
<reference evidence="1" key="1">
    <citation type="submission" date="2022-07" db="EMBL/GenBank/DDBJ databases">
        <title>Phylogenomic reconstructions and comparative analyses of Kickxellomycotina fungi.</title>
        <authorList>
            <person name="Reynolds N.K."/>
            <person name="Stajich J.E."/>
            <person name="Barry K."/>
            <person name="Grigoriev I.V."/>
            <person name="Crous P."/>
            <person name="Smith M.E."/>
        </authorList>
    </citation>
    <scope>NUCLEOTIDE SEQUENCE</scope>
    <source>
        <strain evidence="1">CBS 109366</strain>
    </source>
</reference>
<proteinExistence type="predicted"/>
<protein>
    <submittedName>
        <fullName evidence="1">Uncharacterized protein</fullName>
    </submittedName>
</protein>
<evidence type="ECO:0000313" key="2">
    <source>
        <dbReference type="Proteomes" id="UP001140234"/>
    </source>
</evidence>
<keyword evidence="2" id="KW-1185">Reference proteome</keyword>
<dbReference type="EMBL" id="JANBUJ010002522">
    <property type="protein sequence ID" value="KAJ2764000.1"/>
    <property type="molecule type" value="Genomic_DNA"/>
</dbReference>
<sequence>MHASFFGPDTAAEPICGPHASARSNFLTASTVVSAGAFLLHAAIQPRAVFQRPDAGAAPPPEPCDGDPTEQDGATPLARHADLPAAQLADTPEPAASWAGRVTFSWINFLMRRGARQQLDAGDLYALHRTELPVASWERFQRCRRPGRALVVTLALTFAPEFLLQAAYSVMASLLSFAGPFFLQRIIRAIEQADGSDANLRTAYLDAFGLLLFTLGQTLAESQKLWVGRIISIRLKGLLVAELSAKTLRRRGKGTWEDDKDAGRDGEGDADGGSGEPAAEAAVDGKIMNLLTADFQRVGDVASYLDNLYSMPMVLVVAIWYMYQLMGVAALLGLLISVVYAPLSKAMFQYAERLEDRLNSISDERVAAITELIQGIKAVKLFGWESRFVAKISERRERQLACLWRLLQSWASISAVSALAPLLVLATIFGLHVIVFGNRLTAEVAFTALSVFEMIRVVFAHLPGFLTWAIGGYVSLNRIGSFLDQPEVQNLEARVQPESAAAALGFSGADL</sequence>
<dbReference type="Proteomes" id="UP001140234">
    <property type="component" value="Unassembled WGS sequence"/>
</dbReference>
<organism evidence="1 2">
    <name type="scientific">Coemansia nantahalensis</name>
    <dbReference type="NCBI Taxonomy" id="2789366"/>
    <lineage>
        <taxon>Eukaryota</taxon>
        <taxon>Fungi</taxon>
        <taxon>Fungi incertae sedis</taxon>
        <taxon>Zoopagomycota</taxon>
        <taxon>Kickxellomycotina</taxon>
        <taxon>Kickxellomycetes</taxon>
        <taxon>Kickxellales</taxon>
        <taxon>Kickxellaceae</taxon>
        <taxon>Coemansia</taxon>
    </lineage>
</organism>
<comment type="caution">
    <text evidence="1">The sequence shown here is derived from an EMBL/GenBank/DDBJ whole genome shotgun (WGS) entry which is preliminary data.</text>
</comment>